<dbReference type="OrthoDB" id="46529at2759"/>
<proteinExistence type="predicted"/>
<keyword evidence="4" id="KW-1185">Reference proteome</keyword>
<name>A0A553I6M8_9PEZI</name>
<dbReference type="InterPro" id="IPR001841">
    <property type="entry name" value="Znf_RING"/>
</dbReference>
<dbReference type="AlphaFoldDB" id="A0A553I6M8"/>
<gene>
    <name evidence="3" type="ORF">FHL15_003410</name>
</gene>
<dbReference type="EMBL" id="VFLP01000014">
    <property type="protein sequence ID" value="TRX95856.1"/>
    <property type="molecule type" value="Genomic_DNA"/>
</dbReference>
<keyword evidence="1" id="KW-0862">Zinc</keyword>
<keyword evidence="1" id="KW-0863">Zinc-finger</keyword>
<dbReference type="GO" id="GO:0008270">
    <property type="term" value="F:zinc ion binding"/>
    <property type="evidence" value="ECO:0007669"/>
    <property type="project" value="UniProtKB-KW"/>
</dbReference>
<keyword evidence="1" id="KW-0479">Metal-binding</keyword>
<organism evidence="3 4">
    <name type="scientific">Xylaria flabelliformis</name>
    <dbReference type="NCBI Taxonomy" id="2512241"/>
    <lineage>
        <taxon>Eukaryota</taxon>
        <taxon>Fungi</taxon>
        <taxon>Dikarya</taxon>
        <taxon>Ascomycota</taxon>
        <taxon>Pezizomycotina</taxon>
        <taxon>Sordariomycetes</taxon>
        <taxon>Xylariomycetidae</taxon>
        <taxon>Xylariales</taxon>
        <taxon>Xylariaceae</taxon>
        <taxon>Xylaria</taxon>
    </lineage>
</organism>
<feature type="domain" description="RING-type" evidence="2">
    <location>
        <begin position="150"/>
        <end position="208"/>
    </location>
</feature>
<evidence type="ECO:0000313" key="3">
    <source>
        <dbReference type="EMBL" id="TRX95856.1"/>
    </source>
</evidence>
<dbReference type="PROSITE" id="PS50089">
    <property type="entry name" value="ZF_RING_2"/>
    <property type="match status" value="1"/>
</dbReference>
<dbReference type="Proteomes" id="UP000319160">
    <property type="component" value="Unassembled WGS sequence"/>
</dbReference>
<comment type="caution">
    <text evidence="3">The sequence shown here is derived from an EMBL/GenBank/DDBJ whole genome shotgun (WGS) entry which is preliminary data.</text>
</comment>
<evidence type="ECO:0000313" key="4">
    <source>
        <dbReference type="Proteomes" id="UP000319160"/>
    </source>
</evidence>
<evidence type="ECO:0000256" key="1">
    <source>
        <dbReference type="PROSITE-ProRule" id="PRU00175"/>
    </source>
</evidence>
<dbReference type="STRING" id="2512241.A0A553I6M8"/>
<reference evidence="4" key="1">
    <citation type="submission" date="2019-06" db="EMBL/GenBank/DDBJ databases">
        <title>Draft genome sequence of the griseofulvin-producing fungus Xylaria cubensis strain G536.</title>
        <authorList>
            <person name="Mead M.E."/>
            <person name="Raja H.A."/>
            <person name="Steenwyk J.L."/>
            <person name="Knowles S.L."/>
            <person name="Oberlies N.H."/>
            <person name="Rokas A."/>
        </authorList>
    </citation>
    <scope>NUCLEOTIDE SEQUENCE [LARGE SCALE GENOMIC DNA]</scope>
    <source>
        <strain evidence="4">G536</strain>
    </source>
</reference>
<sequence>MAQRLAQEAATGLFLASATIDVSSRHGFRKGKPLWNLKPDGEPQSPAKLYTRFAKTFGGVALFGVKEPPEQLENQNGFGLPQLCLLTLGLWPVGALLRVDKKSCRTFVSTWHSAKIVFPCMRVRPPVDQIQPQRPEVVNLSKTMAATSLCKVCEDPLFVEVEDEDSDNTGLQTVPDDLELACGCHFHWQCLLDQSSDVAISLKCPSCQSTLAENSAGPSVTNSFLQAKPGVAILTKYTNEGGVQEGLDILPAITEEAYLEANPEARPARAFHVMCSEGDVDGIVDLLRDIEQGSGEEPGLTPAQLIRYQDPLANMKSGLHLAIEQEKEEVVWLLLWIASSLRTDAFPGPLREIAQAMGLQRPVTPPSDDIRALKDDQGRAAETIAEERDGPWVALLRANVLHPGSS</sequence>
<evidence type="ECO:0000259" key="2">
    <source>
        <dbReference type="PROSITE" id="PS50089"/>
    </source>
</evidence>
<protein>
    <recommendedName>
        <fullName evidence="2">RING-type domain-containing protein</fullName>
    </recommendedName>
</protein>
<accession>A0A553I6M8</accession>